<name>A0A067SDL9_GALM3</name>
<protein>
    <recommendedName>
        <fullName evidence="1">Cyanovirin-N domain-containing protein</fullName>
    </recommendedName>
</protein>
<sequence length="205" mass="21686">MLFSESTDKITITKGVLSGQCKKADNKTFVHSSISLNDYIGNADGKFTWGGRGFSHTAEDISVAQGILTAKLKNKAGKVVESKLDLNQHIWNTDGVLGVIPAADAKKIDIAKASAPDLVTGIFSASAFSEASAANAVSASSLFSTSSSIPLSTSVATSVSKSVTKASSGYRSHFSSSHFRRWVSLKLQQTRPSNLRFVPVKARSS</sequence>
<dbReference type="HOGENOM" id="CLU_1266961_0_0_1"/>
<dbReference type="InterPro" id="IPR036673">
    <property type="entry name" value="Cyanovirin-N_sf"/>
</dbReference>
<dbReference type="AlphaFoldDB" id="A0A067SDL9"/>
<reference evidence="3" key="1">
    <citation type="journal article" date="2014" name="Proc. Natl. Acad. Sci. U.S.A.">
        <title>Extensive sampling of basidiomycete genomes demonstrates inadequacy of the white-rot/brown-rot paradigm for wood decay fungi.</title>
        <authorList>
            <person name="Riley R."/>
            <person name="Salamov A.A."/>
            <person name="Brown D.W."/>
            <person name="Nagy L.G."/>
            <person name="Floudas D."/>
            <person name="Held B.W."/>
            <person name="Levasseur A."/>
            <person name="Lombard V."/>
            <person name="Morin E."/>
            <person name="Otillar R."/>
            <person name="Lindquist E.A."/>
            <person name="Sun H."/>
            <person name="LaButti K.M."/>
            <person name="Schmutz J."/>
            <person name="Jabbour D."/>
            <person name="Luo H."/>
            <person name="Baker S.E."/>
            <person name="Pisabarro A.G."/>
            <person name="Walton J.D."/>
            <person name="Blanchette R.A."/>
            <person name="Henrissat B."/>
            <person name="Martin F."/>
            <person name="Cullen D."/>
            <person name="Hibbett D.S."/>
            <person name="Grigoriev I.V."/>
        </authorList>
    </citation>
    <scope>NUCLEOTIDE SEQUENCE [LARGE SCALE GENOMIC DNA]</scope>
    <source>
        <strain evidence="3">CBS 339.88</strain>
    </source>
</reference>
<dbReference type="PANTHER" id="PTHR42076">
    <property type="entry name" value="CYANOVIRIN-N HOMOLOG"/>
    <property type="match status" value="1"/>
</dbReference>
<keyword evidence="3" id="KW-1185">Reference proteome</keyword>
<dbReference type="EMBL" id="KL142431">
    <property type="protein sequence ID" value="KDR65854.1"/>
    <property type="molecule type" value="Genomic_DNA"/>
</dbReference>
<accession>A0A067SDL9</accession>
<dbReference type="PANTHER" id="PTHR42076:SF1">
    <property type="entry name" value="CYANOVIRIN-N DOMAIN-CONTAINING PROTEIN"/>
    <property type="match status" value="1"/>
</dbReference>
<feature type="domain" description="Cyanovirin-N" evidence="1">
    <location>
        <begin position="2"/>
        <end position="99"/>
    </location>
</feature>
<dbReference type="OrthoDB" id="2441380at2759"/>
<dbReference type="SUPFAM" id="SSF51322">
    <property type="entry name" value="Cyanovirin-N"/>
    <property type="match status" value="1"/>
</dbReference>
<evidence type="ECO:0000259" key="1">
    <source>
        <dbReference type="SMART" id="SM01111"/>
    </source>
</evidence>
<dbReference type="InterPro" id="IPR011058">
    <property type="entry name" value="Cyanovirin-N"/>
</dbReference>
<dbReference type="SMART" id="SM01111">
    <property type="entry name" value="CVNH"/>
    <property type="match status" value="1"/>
</dbReference>
<dbReference type="Proteomes" id="UP000027222">
    <property type="component" value="Unassembled WGS sequence"/>
</dbReference>
<gene>
    <name evidence="2" type="ORF">GALMADRAFT_1217027</name>
</gene>
<evidence type="ECO:0000313" key="2">
    <source>
        <dbReference type="EMBL" id="KDR65854.1"/>
    </source>
</evidence>
<evidence type="ECO:0000313" key="3">
    <source>
        <dbReference type="Proteomes" id="UP000027222"/>
    </source>
</evidence>
<dbReference type="Pfam" id="PF08881">
    <property type="entry name" value="CVNH"/>
    <property type="match status" value="1"/>
</dbReference>
<organism evidence="2 3">
    <name type="scientific">Galerina marginata (strain CBS 339.88)</name>
    <dbReference type="NCBI Taxonomy" id="685588"/>
    <lineage>
        <taxon>Eukaryota</taxon>
        <taxon>Fungi</taxon>
        <taxon>Dikarya</taxon>
        <taxon>Basidiomycota</taxon>
        <taxon>Agaricomycotina</taxon>
        <taxon>Agaricomycetes</taxon>
        <taxon>Agaricomycetidae</taxon>
        <taxon>Agaricales</taxon>
        <taxon>Agaricineae</taxon>
        <taxon>Strophariaceae</taxon>
        <taxon>Galerina</taxon>
    </lineage>
</organism>
<proteinExistence type="predicted"/>
<dbReference type="Gene3D" id="2.30.60.10">
    <property type="entry name" value="Cyanovirin-N"/>
    <property type="match status" value="1"/>
</dbReference>